<dbReference type="EMBL" id="BJTG01000003">
    <property type="protein sequence ID" value="GEJ56846.1"/>
    <property type="molecule type" value="Genomic_DNA"/>
</dbReference>
<dbReference type="InterPro" id="IPR036457">
    <property type="entry name" value="PPM-type-like_dom_sf"/>
</dbReference>
<gene>
    <name evidence="2" type="ORF">AMYX_15870</name>
</gene>
<dbReference type="InterPro" id="IPR015655">
    <property type="entry name" value="PP2C"/>
</dbReference>
<dbReference type="AlphaFoldDB" id="A0A7I9VKA7"/>
<organism evidence="2 3">
    <name type="scientific">Anaeromyxobacter diazotrophicus</name>
    <dbReference type="NCBI Taxonomy" id="2590199"/>
    <lineage>
        <taxon>Bacteria</taxon>
        <taxon>Pseudomonadati</taxon>
        <taxon>Myxococcota</taxon>
        <taxon>Myxococcia</taxon>
        <taxon>Myxococcales</taxon>
        <taxon>Cystobacterineae</taxon>
        <taxon>Anaeromyxobacteraceae</taxon>
        <taxon>Anaeromyxobacter</taxon>
    </lineage>
</organism>
<evidence type="ECO:0000313" key="3">
    <source>
        <dbReference type="Proteomes" id="UP000503640"/>
    </source>
</evidence>
<dbReference type="SMART" id="SM00332">
    <property type="entry name" value="PP2Cc"/>
    <property type="match status" value="1"/>
</dbReference>
<comment type="caution">
    <text evidence="2">The sequence shown here is derived from an EMBL/GenBank/DDBJ whole genome shotgun (WGS) entry which is preliminary data.</text>
</comment>
<dbReference type="RefSeq" id="WP_176064317.1">
    <property type="nucleotide sequence ID" value="NZ_BJTG01000003.1"/>
</dbReference>
<accession>A0A7I9VKA7</accession>
<evidence type="ECO:0000259" key="1">
    <source>
        <dbReference type="PROSITE" id="PS51746"/>
    </source>
</evidence>
<keyword evidence="3" id="KW-1185">Reference proteome</keyword>
<protein>
    <submittedName>
        <fullName evidence="2">Protein-serine/threonine phosphatase</fullName>
    </submittedName>
</protein>
<dbReference type="InterPro" id="IPR001932">
    <property type="entry name" value="PPM-type_phosphatase-like_dom"/>
</dbReference>
<dbReference type="SUPFAM" id="SSF81606">
    <property type="entry name" value="PP2C-like"/>
    <property type="match status" value="1"/>
</dbReference>
<evidence type="ECO:0000313" key="2">
    <source>
        <dbReference type="EMBL" id="GEJ56846.1"/>
    </source>
</evidence>
<sequence length="256" mass="28121">MRLTAAGDSHVGLRRAHNEDAFLLLLEERLLCVADGMGGHASGEVAARVAVEEMAEFFSLTGRDEEATWPFPEDPRRGEHENRLIAGVKLANQRIRQRARADERLRGMGTTLVTAWFSDRAPEALVAHVGDSRAYLYRRGVLAQLTEDHSLLNDFIRVHRPSAAEIDAFPHKNVIVRALGMRDDLEVDLLRVPLEEGDEVLLCCDGLSGMVPDARIAEILRGARADLPRAVQGLIAAANEAGGIDNITCVLAQVHR</sequence>
<dbReference type="PANTHER" id="PTHR13832:SF827">
    <property type="entry name" value="PROTEIN PHOSPHATASE 1L"/>
    <property type="match status" value="1"/>
</dbReference>
<dbReference type="PANTHER" id="PTHR13832">
    <property type="entry name" value="PROTEIN PHOSPHATASE 2C"/>
    <property type="match status" value="1"/>
</dbReference>
<dbReference type="Pfam" id="PF13672">
    <property type="entry name" value="PP2C_2"/>
    <property type="match status" value="1"/>
</dbReference>
<name>A0A7I9VKA7_9BACT</name>
<dbReference type="Proteomes" id="UP000503640">
    <property type="component" value="Unassembled WGS sequence"/>
</dbReference>
<dbReference type="SMART" id="SM00331">
    <property type="entry name" value="PP2C_SIG"/>
    <property type="match status" value="1"/>
</dbReference>
<dbReference type="CDD" id="cd00143">
    <property type="entry name" value="PP2Cc"/>
    <property type="match status" value="1"/>
</dbReference>
<dbReference type="Gene3D" id="3.60.40.10">
    <property type="entry name" value="PPM-type phosphatase domain"/>
    <property type="match status" value="1"/>
</dbReference>
<feature type="domain" description="PPM-type phosphatase" evidence="1">
    <location>
        <begin position="2"/>
        <end position="254"/>
    </location>
</feature>
<dbReference type="PROSITE" id="PS51746">
    <property type="entry name" value="PPM_2"/>
    <property type="match status" value="1"/>
</dbReference>
<dbReference type="GO" id="GO:0004722">
    <property type="term" value="F:protein serine/threonine phosphatase activity"/>
    <property type="evidence" value="ECO:0007669"/>
    <property type="project" value="InterPro"/>
</dbReference>
<proteinExistence type="predicted"/>
<reference evidence="3" key="1">
    <citation type="journal article" date="2020" name="Appl. Environ. Microbiol.">
        <title>Diazotrophic Anaeromyxobacter Isolates from Soils.</title>
        <authorList>
            <person name="Masuda Y."/>
            <person name="Yamanaka H."/>
            <person name="Xu Z.X."/>
            <person name="Shiratori Y."/>
            <person name="Aono T."/>
            <person name="Amachi S."/>
            <person name="Senoo K."/>
            <person name="Itoh H."/>
        </authorList>
    </citation>
    <scope>NUCLEOTIDE SEQUENCE [LARGE SCALE GENOMIC DNA]</scope>
    <source>
        <strain evidence="3">R267</strain>
    </source>
</reference>